<keyword evidence="3" id="KW-1185">Reference proteome</keyword>
<dbReference type="InterPro" id="IPR003593">
    <property type="entry name" value="AAA+_ATPase"/>
</dbReference>
<protein>
    <recommendedName>
        <fullName evidence="1">AAA+ ATPase domain-containing protein</fullName>
    </recommendedName>
</protein>
<dbReference type="OrthoDB" id="419933at2"/>
<dbReference type="AlphaFoldDB" id="A0A2W2ED88"/>
<evidence type="ECO:0000313" key="2">
    <source>
        <dbReference type="EMBL" id="PZG20473.1"/>
    </source>
</evidence>
<name>A0A2W2ED88_9ACTN</name>
<evidence type="ECO:0000313" key="3">
    <source>
        <dbReference type="Proteomes" id="UP000248924"/>
    </source>
</evidence>
<dbReference type="InterPro" id="IPR027417">
    <property type="entry name" value="P-loop_NTPase"/>
</dbReference>
<comment type="caution">
    <text evidence="2">The sequence shown here is derived from an EMBL/GenBank/DDBJ whole genome shotgun (WGS) entry which is preliminary data.</text>
</comment>
<dbReference type="SMART" id="SM00382">
    <property type="entry name" value="AAA"/>
    <property type="match status" value="1"/>
</dbReference>
<dbReference type="RefSeq" id="WP_111213426.1">
    <property type="nucleotide sequence ID" value="NZ_POTY01000041.1"/>
</dbReference>
<proteinExistence type="predicted"/>
<evidence type="ECO:0000259" key="1">
    <source>
        <dbReference type="SMART" id="SM00382"/>
    </source>
</evidence>
<organism evidence="2 3">
    <name type="scientific">Micromonospora craterilacus</name>
    <dbReference type="NCBI Taxonomy" id="1655439"/>
    <lineage>
        <taxon>Bacteria</taxon>
        <taxon>Bacillati</taxon>
        <taxon>Actinomycetota</taxon>
        <taxon>Actinomycetes</taxon>
        <taxon>Micromonosporales</taxon>
        <taxon>Micromonosporaceae</taxon>
        <taxon>Micromonospora</taxon>
    </lineage>
</organism>
<dbReference type="SUPFAM" id="SSF52540">
    <property type="entry name" value="P-loop containing nucleoside triphosphate hydrolases"/>
    <property type="match status" value="1"/>
</dbReference>
<dbReference type="EMBL" id="POTY01000041">
    <property type="protein sequence ID" value="PZG20473.1"/>
    <property type="molecule type" value="Genomic_DNA"/>
</dbReference>
<reference evidence="2 3" key="1">
    <citation type="submission" date="2018-01" db="EMBL/GenBank/DDBJ databases">
        <title>Draft genome sequence of Jishengella sp. NA12.</title>
        <authorList>
            <person name="Sahin N."/>
            <person name="Ay H."/>
            <person name="Saygin H."/>
        </authorList>
    </citation>
    <scope>NUCLEOTIDE SEQUENCE [LARGE SCALE GENOMIC DNA]</scope>
    <source>
        <strain evidence="2 3">NA12</strain>
    </source>
</reference>
<dbReference type="Gene3D" id="3.40.50.300">
    <property type="entry name" value="P-loop containing nucleotide triphosphate hydrolases"/>
    <property type="match status" value="1"/>
</dbReference>
<sequence length="1094" mass="119950">MPHRLSYADALKILGGSGPLAKAVDNLLGGALALATVGGSDIAISFFDARAEVVRLGGLVTAKISDSVRGLGRHDRSERLQAAHTVLVITAFFEELDECLTAAGIRRPDFTRDDQLEFAAGQGEGTLVDQFLRAPVPLPAPDLPYASLLTALEGWFAAESTRMSRHLTGLAVWDHADERARRMLADLLHRRLPAAAVARYDEIHRRLAEEIPEFALWADRLEARATARGLERLEALLLRADSGRDPGLHRSALSRAYRAELDRPILGGDTGELLLPRLGAAYLDPRFRVRTADSGARPADDQWWAGAANLRDDFAGFLAAHLTTTQATEAPMLLLGQPGAGKSSLTRVLAARLPAGDFFVCRVPLREVPAEAEIQDQIERALRLAIGETVSWAELSRDAGGALPVILLDGFDELLQATGLHQSDYLHRVVKFQQREAALGRPVAVMVTTRIAVADRARLPVGALAVRLEPFDDAQIKRWLTVWNQTSRLVKPLTPDVVLRFRDLAEQPLLLLMLALYDATGNALQDDAAALDDGQLYERLLASFAEREVRRVHAGQPDSAVPGLVEQELLRLSVVAFAMFHRLRLWATERELDDDLASLGIAPSRAGRTEAFRSPLTAGQEMVGRFFFIQRAQAVQEDQTRQTCEFLHATFGEYLVSRLVVQAVRDTEARESASTLALRFGPSNDDDLLRSLLGFTPLTARATVLPFIAGLLDGPDRDRIRTWLTGRTSQAMTRPQYAESRYRPVDKRIDHWMATYSFNLFLLTLACGGELRASELFNRTNDPAAWLRNSALQWQAAVPGGMWMDTMEVLKVTRTWHDGRRDIVVEHARDWTADLPDPMNVYWINALEPGESRDGIFKAAFEIPPALRSMHLSNHLSDDTLLHALEPLIRRIPAALTQFAEREYGGHLSVAHTLIRMWLAVSLNAPSEELVAACTDAASAVADLAPFDERTTPAIGDATEIVLGTMRAEAHRLPPDKVCGIVHELIDEGCMTLRAAVCAIHCLVASRAAEDWYGAGLAADLIRKDARSIDRRVLVPALRAIVGGKGAEHADLPRLAAALIEAGRQPELERTAPDLTDALFARSGDNAPTAGGPG</sequence>
<dbReference type="Pfam" id="PF22738">
    <property type="entry name" value="NNH7"/>
    <property type="match status" value="1"/>
</dbReference>
<dbReference type="Proteomes" id="UP000248924">
    <property type="component" value="Unassembled WGS sequence"/>
</dbReference>
<accession>A0A2W2ED88</accession>
<feature type="domain" description="AAA+ ATPase" evidence="1">
    <location>
        <begin position="328"/>
        <end position="467"/>
    </location>
</feature>
<dbReference type="InterPro" id="IPR054567">
    <property type="entry name" value="NNH7"/>
</dbReference>
<gene>
    <name evidence="2" type="ORF">C1I95_09510</name>
</gene>